<dbReference type="EMBL" id="JRVJ01000003">
    <property type="protein sequence ID" value="KGM19020.1"/>
    <property type="molecule type" value="Genomic_DNA"/>
</dbReference>
<dbReference type="GeneID" id="300552249"/>
<organism evidence="2 3">
    <name type="scientific">Corynebacterium auriscanis</name>
    <dbReference type="NCBI Taxonomy" id="99807"/>
    <lineage>
        <taxon>Bacteria</taxon>
        <taxon>Bacillati</taxon>
        <taxon>Actinomycetota</taxon>
        <taxon>Actinomycetes</taxon>
        <taxon>Mycobacteriales</taxon>
        <taxon>Corynebacteriaceae</taxon>
        <taxon>Corynebacterium</taxon>
    </lineage>
</organism>
<dbReference type="CDD" id="cd04458">
    <property type="entry name" value="CSP_CDS"/>
    <property type="match status" value="1"/>
</dbReference>
<dbReference type="SMART" id="SM00357">
    <property type="entry name" value="CSP"/>
    <property type="match status" value="1"/>
</dbReference>
<dbReference type="AlphaFoldDB" id="A0A0A2DIK5"/>
<protein>
    <submittedName>
        <fullName evidence="2">Cold-shock protein</fullName>
    </submittedName>
</protein>
<dbReference type="RefSeq" id="WP_035113222.1">
    <property type="nucleotide sequence ID" value="NZ_CP047046.1"/>
</dbReference>
<evidence type="ECO:0000313" key="2">
    <source>
        <dbReference type="EMBL" id="KGM19020.1"/>
    </source>
</evidence>
<dbReference type="InterPro" id="IPR002059">
    <property type="entry name" value="CSP_DNA-bd"/>
</dbReference>
<dbReference type="Pfam" id="PF00313">
    <property type="entry name" value="CSD"/>
    <property type="match status" value="1"/>
</dbReference>
<sequence>MPTGKVKWYDADRGYGFVSNPGDEDVYVGSQVLPDGVDELFKGQRMEYEFVAGRRGPQVLSITHLDEAPRRAQRKFSTEELHKMVQDTITLLDGRVLPVLQAGRRPERKESKQIADILRTIARELDA</sequence>
<keyword evidence="3" id="KW-1185">Reference proteome</keyword>
<feature type="domain" description="CSD" evidence="1">
    <location>
        <begin position="1"/>
        <end position="64"/>
    </location>
</feature>
<dbReference type="Gene3D" id="2.40.50.140">
    <property type="entry name" value="Nucleic acid-binding proteins"/>
    <property type="match status" value="1"/>
</dbReference>
<dbReference type="SUPFAM" id="SSF50249">
    <property type="entry name" value="Nucleic acid-binding proteins"/>
    <property type="match status" value="1"/>
</dbReference>
<dbReference type="InterPro" id="IPR011129">
    <property type="entry name" value="CSD"/>
</dbReference>
<reference evidence="2 3" key="1">
    <citation type="submission" date="2014-10" db="EMBL/GenBank/DDBJ databases">
        <title>Whole Genome sequence of Corynebacterium auriscanis strain CIP 106629.</title>
        <authorList>
            <person name="Hassan S.S."/>
            <person name="Jamal S.B."/>
            <person name="Tiwari S."/>
            <person name="Oliveira L.D.C."/>
            <person name="Souza F."/>
            <person name="Mariano D.C."/>
            <person name="Almeida S."/>
            <person name="Dorella F."/>
            <person name="Pereira F."/>
            <person name="Carvalho A."/>
            <person name="Leal C.A."/>
            <person name="Soares S.D.C."/>
            <person name="Figueiredo H.C."/>
            <person name="Silva A."/>
            <person name="Azevedo V.A."/>
        </authorList>
    </citation>
    <scope>NUCLEOTIDE SEQUENCE [LARGE SCALE GENOMIC DNA]</scope>
    <source>
        <strain evidence="2 3">CIP 106629</strain>
    </source>
</reference>
<accession>A0A0A2DIK5</accession>
<dbReference type="GO" id="GO:0003676">
    <property type="term" value="F:nucleic acid binding"/>
    <property type="evidence" value="ECO:0007669"/>
    <property type="project" value="InterPro"/>
</dbReference>
<dbReference type="Proteomes" id="UP000030145">
    <property type="component" value="Unassembled WGS sequence"/>
</dbReference>
<dbReference type="PRINTS" id="PR00050">
    <property type="entry name" value="COLDSHOCK"/>
</dbReference>
<proteinExistence type="predicted"/>
<evidence type="ECO:0000259" key="1">
    <source>
        <dbReference type="PROSITE" id="PS51857"/>
    </source>
</evidence>
<name>A0A0A2DIK5_9CORY</name>
<comment type="caution">
    <text evidence="2">The sequence shown here is derived from an EMBL/GenBank/DDBJ whole genome shotgun (WGS) entry which is preliminary data.</text>
</comment>
<dbReference type="PROSITE" id="PS51857">
    <property type="entry name" value="CSD_2"/>
    <property type="match status" value="1"/>
</dbReference>
<gene>
    <name evidence="2" type="ORF">MA47_01870</name>
</gene>
<dbReference type="InterPro" id="IPR012340">
    <property type="entry name" value="NA-bd_OB-fold"/>
</dbReference>
<evidence type="ECO:0000313" key="3">
    <source>
        <dbReference type="Proteomes" id="UP000030145"/>
    </source>
</evidence>